<keyword evidence="1" id="KW-0040">ANK repeat</keyword>
<evidence type="ECO:0000256" key="2">
    <source>
        <dbReference type="SAM" id="MobiDB-lite"/>
    </source>
</evidence>
<name>A0A9P6YD62_RHIOR</name>
<dbReference type="PANTHER" id="PTHR24118">
    <property type="entry name" value="POTE ANKYRIN DOMAIN"/>
    <property type="match status" value="1"/>
</dbReference>
<dbReference type="InterPro" id="IPR036770">
    <property type="entry name" value="Ankyrin_rpt-contain_sf"/>
</dbReference>
<dbReference type="Pfam" id="PF12796">
    <property type="entry name" value="Ank_2"/>
    <property type="match status" value="2"/>
</dbReference>
<accession>A0A9P6YD62</accession>
<reference evidence="3" key="1">
    <citation type="journal article" date="2020" name="Microb. Genom.">
        <title>Genetic diversity of clinical and environmental Mucorales isolates obtained from an investigation of mucormycosis cases among solid organ transplant recipients.</title>
        <authorList>
            <person name="Nguyen M.H."/>
            <person name="Kaul D."/>
            <person name="Muto C."/>
            <person name="Cheng S.J."/>
            <person name="Richter R.A."/>
            <person name="Bruno V.M."/>
            <person name="Liu G."/>
            <person name="Beyhan S."/>
            <person name="Sundermann A.J."/>
            <person name="Mounaud S."/>
            <person name="Pasculle A.W."/>
            <person name="Nierman W.C."/>
            <person name="Driscoll E."/>
            <person name="Cumbie R."/>
            <person name="Clancy C.J."/>
            <person name="Dupont C.L."/>
        </authorList>
    </citation>
    <scope>NUCLEOTIDE SEQUENCE</scope>
    <source>
        <strain evidence="3">GL16</strain>
    </source>
</reference>
<evidence type="ECO:0000256" key="1">
    <source>
        <dbReference type="PROSITE-ProRule" id="PRU00023"/>
    </source>
</evidence>
<dbReference type="OrthoDB" id="194358at2759"/>
<feature type="region of interest" description="Disordered" evidence="2">
    <location>
        <begin position="201"/>
        <end position="220"/>
    </location>
</feature>
<dbReference type="Gene3D" id="1.25.40.20">
    <property type="entry name" value="Ankyrin repeat-containing domain"/>
    <property type="match status" value="1"/>
</dbReference>
<dbReference type="InterPro" id="IPR002110">
    <property type="entry name" value="Ankyrin_rpt"/>
</dbReference>
<evidence type="ECO:0000313" key="3">
    <source>
        <dbReference type="EMBL" id="KAG1545397.1"/>
    </source>
</evidence>
<dbReference type="EMBL" id="JAANIT010000676">
    <property type="protein sequence ID" value="KAG1545397.1"/>
    <property type="molecule type" value="Genomic_DNA"/>
</dbReference>
<dbReference type="Proteomes" id="UP000717996">
    <property type="component" value="Unassembled WGS sequence"/>
</dbReference>
<proteinExistence type="predicted"/>
<dbReference type="PROSITE" id="PS50088">
    <property type="entry name" value="ANK_REPEAT"/>
    <property type="match status" value="2"/>
</dbReference>
<feature type="repeat" description="ANK" evidence="1">
    <location>
        <begin position="92"/>
        <end position="124"/>
    </location>
</feature>
<comment type="caution">
    <text evidence="3">The sequence shown here is derived from an EMBL/GenBank/DDBJ whole genome shotgun (WGS) entry which is preliminary data.</text>
</comment>
<dbReference type="PROSITE" id="PS50297">
    <property type="entry name" value="ANK_REP_REGION"/>
    <property type="match status" value="2"/>
</dbReference>
<organism evidence="3 4">
    <name type="scientific">Rhizopus oryzae</name>
    <name type="common">Mucormycosis agent</name>
    <name type="synonym">Rhizopus arrhizus var. delemar</name>
    <dbReference type="NCBI Taxonomy" id="64495"/>
    <lineage>
        <taxon>Eukaryota</taxon>
        <taxon>Fungi</taxon>
        <taxon>Fungi incertae sedis</taxon>
        <taxon>Mucoromycota</taxon>
        <taxon>Mucoromycotina</taxon>
        <taxon>Mucoromycetes</taxon>
        <taxon>Mucorales</taxon>
        <taxon>Mucorineae</taxon>
        <taxon>Rhizopodaceae</taxon>
        <taxon>Rhizopus</taxon>
    </lineage>
</organism>
<feature type="repeat" description="ANK" evidence="1">
    <location>
        <begin position="43"/>
        <end position="76"/>
    </location>
</feature>
<gene>
    <name evidence="3" type="ORF">G6F51_005495</name>
</gene>
<dbReference type="AlphaFoldDB" id="A0A9P6YD62"/>
<evidence type="ECO:0000313" key="4">
    <source>
        <dbReference type="Proteomes" id="UP000717996"/>
    </source>
</evidence>
<dbReference type="PANTHER" id="PTHR24118:SF99">
    <property type="entry name" value="POTE ANKYRIN DOMAIN FAMILY MEMBER 3C-RELATED"/>
    <property type="match status" value="1"/>
</dbReference>
<dbReference type="SMART" id="SM00248">
    <property type="entry name" value="ANK"/>
    <property type="match status" value="4"/>
</dbReference>
<dbReference type="SUPFAM" id="SSF48403">
    <property type="entry name" value="Ankyrin repeat"/>
    <property type="match status" value="1"/>
</dbReference>
<protein>
    <submittedName>
        <fullName evidence="3">Uncharacterized protein</fullName>
    </submittedName>
</protein>
<sequence>MYEGKKDKAKDYSLGLHSACMNGNVGLVKFALDHGALIDSVVNGFMPLQLACMSDNHIAVVQYLIDRGADVNAQKWSKKHSADKSQAVAGATGSTALHVACANGCTKIVDLLLRNGAKIDVKDKYGSRPIDVAAAKNHVEIIKLLDTFGSMQSMMKGLQQVDISQKEPVGRHSIDNAYVSKAERLRRPSLPSVFESRKLDIPDISTLPPPRHSINTGRPTAEDLQRTDDWYSYGVVNHYDDENYLQSLERRTYGINGEGGRSSLDTVRPSLDGGSSLVRCSFDGLRTTALKNAMAAHLQDENEVESRPSFYEEQRPEIILPRKNSWRSFTSNGRQSMDEGHRTSLDFIRPSFDGFLNKKKSAEGLRRQSMDMDEHVDIDKKNTKTGFLSKWWSSTNKK</sequence>